<evidence type="ECO:0000313" key="2">
    <source>
        <dbReference type="EMBL" id="EZP29643.1"/>
    </source>
</evidence>
<name>A0A031FYJ2_9MICO</name>
<dbReference type="OrthoDB" id="9997355at2"/>
<evidence type="ECO:0000256" key="1">
    <source>
        <dbReference type="SAM" id="Phobius"/>
    </source>
</evidence>
<feature type="transmembrane region" description="Helical" evidence="1">
    <location>
        <begin position="42"/>
        <end position="64"/>
    </location>
</feature>
<reference evidence="2 3" key="1">
    <citation type="submission" date="2014-03" db="EMBL/GenBank/DDBJ databases">
        <title>Draft Genome Sequences of 13 Willow Endophytes.</title>
        <authorList>
            <person name="Gan H.Y."/>
            <person name="Gan H.M."/>
            <person name="Savka M.A."/>
            <person name="Hudson A.O."/>
        </authorList>
    </citation>
    <scope>NUCLEOTIDE SEQUENCE [LARGE SCALE GENOMIC DNA]</scope>
    <source>
        <strain evidence="2 3">RIT293</strain>
    </source>
</reference>
<accession>A0A031FYJ2</accession>
<comment type="caution">
    <text evidence="2">The sequence shown here is derived from an EMBL/GenBank/DDBJ whole genome shotgun (WGS) entry which is preliminary data.</text>
</comment>
<dbReference type="PATRIC" id="fig|273677.3.peg.253"/>
<dbReference type="EMBL" id="JFYO01000001">
    <property type="protein sequence ID" value="EZP29643.1"/>
    <property type="molecule type" value="Genomic_DNA"/>
</dbReference>
<proteinExistence type="predicted"/>
<keyword evidence="1" id="KW-1133">Transmembrane helix</keyword>
<feature type="transmembrane region" description="Helical" evidence="1">
    <location>
        <begin position="17"/>
        <end position="36"/>
    </location>
</feature>
<protein>
    <submittedName>
        <fullName evidence="2">Uncharacterized protein</fullName>
    </submittedName>
</protein>
<sequence>MDTQVTRSTVWSWGERAGAILGVISMVVLVWAAFRYGAGHDAAFFALVIALVLGVTALGVHVAAREARYRRRARSEER</sequence>
<organism evidence="2 3">
    <name type="scientific">Microbacterium oleivorans</name>
    <dbReference type="NCBI Taxonomy" id="273677"/>
    <lineage>
        <taxon>Bacteria</taxon>
        <taxon>Bacillati</taxon>
        <taxon>Actinomycetota</taxon>
        <taxon>Actinomycetes</taxon>
        <taxon>Micrococcales</taxon>
        <taxon>Microbacteriaceae</taxon>
        <taxon>Microbacterium</taxon>
    </lineage>
</organism>
<evidence type="ECO:0000313" key="3">
    <source>
        <dbReference type="Proteomes" id="UP000024001"/>
    </source>
</evidence>
<keyword evidence="3" id="KW-1185">Reference proteome</keyword>
<dbReference type="Proteomes" id="UP000024001">
    <property type="component" value="Unassembled WGS sequence"/>
</dbReference>
<keyword evidence="1" id="KW-0812">Transmembrane</keyword>
<gene>
    <name evidence="2" type="ORF">BW34_00261</name>
</gene>
<keyword evidence="1" id="KW-0472">Membrane</keyword>
<dbReference type="AlphaFoldDB" id="A0A031FYJ2"/>
<dbReference type="RefSeq" id="WP_036308807.1">
    <property type="nucleotide sequence ID" value="NZ_JFYO01000001.1"/>
</dbReference>